<keyword evidence="2" id="KW-1185">Reference proteome</keyword>
<organism evidence="1 2">
    <name type="scientific">Acinetobacter venetianus (strain ATCC 31012 / DSM 23050 / BCRC 14357 / CCUG 45561 / CIP 110063 / KCTC 2702 / LMG 19082 / RAG-1)</name>
    <dbReference type="NCBI Taxonomy" id="1191460"/>
    <lineage>
        <taxon>Bacteria</taxon>
        <taxon>Pseudomonadati</taxon>
        <taxon>Pseudomonadota</taxon>
        <taxon>Gammaproteobacteria</taxon>
        <taxon>Moraxellales</taxon>
        <taxon>Moraxellaceae</taxon>
        <taxon>Acinetobacter</taxon>
    </lineage>
</organism>
<protein>
    <submittedName>
        <fullName evidence="1">Uncharacterized protein</fullName>
    </submittedName>
</protein>
<comment type="caution">
    <text evidence="1">The sequence shown here is derived from an EMBL/GenBank/DDBJ whole genome shotgun (WGS) entry which is preliminary data.</text>
</comment>
<reference evidence="1 2" key="1">
    <citation type="submission" date="2013-02" db="EMBL/GenBank/DDBJ databases">
        <title>The Genome Sequence of Acinetobacter venetianus CIP 110063.</title>
        <authorList>
            <consortium name="The Broad Institute Genome Sequencing Platform"/>
            <consortium name="The Broad Institute Genome Sequencing Center for Infectious Disease"/>
            <person name="Cerqueira G."/>
            <person name="Feldgarden M."/>
            <person name="Courvalin P."/>
            <person name="Perichon B."/>
            <person name="Grillot-Courvalin C."/>
            <person name="Clermont D."/>
            <person name="Rocha E."/>
            <person name="Yoon E.-J."/>
            <person name="Nemec A."/>
            <person name="Walker B."/>
            <person name="Young S.K."/>
            <person name="Zeng Q."/>
            <person name="Gargeya S."/>
            <person name="Fitzgerald M."/>
            <person name="Haas B."/>
            <person name="Abouelleil A."/>
            <person name="Alvarado L."/>
            <person name="Arachchi H.M."/>
            <person name="Berlin A.M."/>
            <person name="Chapman S.B."/>
            <person name="Dewar J."/>
            <person name="Goldberg J."/>
            <person name="Griggs A."/>
            <person name="Gujja S."/>
            <person name="Hansen M."/>
            <person name="Howarth C."/>
            <person name="Imamovic A."/>
            <person name="Larimer J."/>
            <person name="McCowan C."/>
            <person name="Murphy C."/>
            <person name="Neiman D."/>
            <person name="Pearson M."/>
            <person name="Priest M."/>
            <person name="Roberts A."/>
            <person name="Saif S."/>
            <person name="Shea T."/>
            <person name="Sisk P."/>
            <person name="Sykes S."/>
            <person name="Wortman J."/>
            <person name="Nusbaum C."/>
            <person name="Birren B."/>
        </authorList>
    </citation>
    <scope>NUCLEOTIDE SEQUENCE [LARGE SCALE GENOMIC DNA]</scope>
    <source>
        <strain evidence="2">ATCC 31012 / DSM 23050 / BCRC 14357 / CCUG 45561 / CIP 110063 / KCTC 2702 / LMG 19082 / RAG-1</strain>
    </source>
</reference>
<dbReference type="AlphaFoldDB" id="N8ZX25"/>
<evidence type="ECO:0000313" key="2">
    <source>
        <dbReference type="Proteomes" id="UP000018445"/>
    </source>
</evidence>
<dbReference type="HOGENOM" id="CLU_1821223_0_0_6"/>
<accession>N8ZX25</accession>
<proteinExistence type="predicted"/>
<dbReference type="PATRIC" id="fig|1191460.12.peg.2858"/>
<dbReference type="Proteomes" id="UP000018445">
    <property type="component" value="Unassembled WGS sequence"/>
</dbReference>
<dbReference type="RefSeq" id="WP_004881271.1">
    <property type="nucleotide sequence ID" value="NZ_AKIQ01000003.1"/>
</dbReference>
<sequence length="141" mass="15681">MALIKSYLIDNVESTLKCDLNIKKENDLPMGLKLRYMVFKTFIDDKPIFCCMSGGRFIDGQPHLTPVGEAALLALCNITSSSKDVIIFQEVKLGKTPLKVKVKKYLKKVPRNSVICFVGDMTNELDGVLMPILNVKGTISL</sequence>
<dbReference type="OrthoDB" id="7041851at2"/>
<name>N8ZX25_ACIVR</name>
<dbReference type="GeneID" id="58195702"/>
<dbReference type="eggNOG" id="ENOG502ZW3U">
    <property type="taxonomic scope" value="Bacteria"/>
</dbReference>
<gene>
    <name evidence="1" type="ORF">F959_02863</name>
</gene>
<evidence type="ECO:0000313" key="1">
    <source>
        <dbReference type="EMBL" id="ENV36333.1"/>
    </source>
</evidence>
<dbReference type="EMBL" id="APPO01000019">
    <property type="protein sequence ID" value="ENV36333.1"/>
    <property type="molecule type" value="Genomic_DNA"/>
</dbReference>